<reference evidence="3 4" key="1">
    <citation type="submission" date="2019-10" db="EMBL/GenBank/DDBJ databases">
        <title>Whole genome shotgun sequence of Acrocarpospora macrocephala NBRC 16266.</title>
        <authorList>
            <person name="Ichikawa N."/>
            <person name="Kimura A."/>
            <person name="Kitahashi Y."/>
            <person name="Komaki H."/>
            <person name="Oguchi A."/>
        </authorList>
    </citation>
    <scope>NUCLEOTIDE SEQUENCE [LARGE SCALE GENOMIC DNA]</scope>
    <source>
        <strain evidence="3 4">NBRC 16266</strain>
    </source>
</reference>
<gene>
    <name evidence="3" type="ORF">Amac_078770</name>
</gene>
<accession>A0A5M3WZQ1</accession>
<dbReference type="EMBL" id="BLAE01000056">
    <property type="protein sequence ID" value="GES14280.1"/>
    <property type="molecule type" value="Genomic_DNA"/>
</dbReference>
<dbReference type="RefSeq" id="WP_155359462.1">
    <property type="nucleotide sequence ID" value="NZ_BAAAHL010000058.1"/>
</dbReference>
<dbReference type="Proteomes" id="UP000331127">
    <property type="component" value="Unassembled WGS sequence"/>
</dbReference>
<dbReference type="Pfam" id="PF08305">
    <property type="entry name" value="NPCBM"/>
    <property type="match status" value="1"/>
</dbReference>
<name>A0A5M3WZQ1_9ACTN</name>
<evidence type="ECO:0000313" key="4">
    <source>
        <dbReference type="Proteomes" id="UP000331127"/>
    </source>
</evidence>
<evidence type="ECO:0000313" key="3">
    <source>
        <dbReference type="EMBL" id="GES14280.1"/>
    </source>
</evidence>
<protein>
    <recommendedName>
        <fullName evidence="2">Glycosyl hydrolase family 98 putative carbohydrate-binding module domain-containing protein</fullName>
    </recommendedName>
</protein>
<dbReference type="AlphaFoldDB" id="A0A5M3WZQ1"/>
<evidence type="ECO:0000256" key="1">
    <source>
        <dbReference type="SAM" id="Phobius"/>
    </source>
</evidence>
<organism evidence="3 4">
    <name type="scientific">Acrocarpospora macrocephala</name>
    <dbReference type="NCBI Taxonomy" id="150177"/>
    <lineage>
        <taxon>Bacteria</taxon>
        <taxon>Bacillati</taxon>
        <taxon>Actinomycetota</taxon>
        <taxon>Actinomycetes</taxon>
        <taxon>Streptosporangiales</taxon>
        <taxon>Streptosporangiaceae</taxon>
        <taxon>Acrocarpospora</taxon>
    </lineage>
</organism>
<comment type="caution">
    <text evidence="3">The sequence shown here is derived from an EMBL/GenBank/DDBJ whole genome shotgun (WGS) entry which is preliminary data.</text>
</comment>
<dbReference type="InterPro" id="IPR008979">
    <property type="entry name" value="Galactose-bd-like_sf"/>
</dbReference>
<keyword evidence="4" id="KW-1185">Reference proteome</keyword>
<dbReference type="Gene3D" id="2.60.120.1060">
    <property type="entry name" value="NPCBM/NEW2 domain"/>
    <property type="match status" value="1"/>
</dbReference>
<feature type="transmembrane region" description="Helical" evidence="1">
    <location>
        <begin position="25"/>
        <end position="45"/>
    </location>
</feature>
<evidence type="ECO:0000259" key="2">
    <source>
        <dbReference type="Pfam" id="PF08305"/>
    </source>
</evidence>
<dbReference type="InterPro" id="IPR038637">
    <property type="entry name" value="NPCBM_sf"/>
</dbReference>
<proteinExistence type="predicted"/>
<keyword evidence="1" id="KW-0472">Membrane</keyword>
<sequence>MVDISPERTESDTPPDKRRIDRTQVVVAAIGAIGLAITAAITGYFTGQQAGVKEGEASVSAATVTVTAPGPTVTVAATPGNLAPTDHPSTEPPVDVGEGKSLLDLPPIDATEFTGGEVNVVRKPYAQALVAEGPCYTTDARYNLGRAYTSFTAYAAMDDKSDPGITAKFEVFVDGKSARSEHVTLGDMKKFVIDNLSSTMQIKLAVTTEDCTAGDISVAWINPVLK</sequence>
<dbReference type="SUPFAM" id="SSF49785">
    <property type="entry name" value="Galactose-binding domain-like"/>
    <property type="match status" value="1"/>
</dbReference>
<feature type="domain" description="Glycosyl hydrolase family 98 putative carbohydrate-binding module" evidence="2">
    <location>
        <begin position="138"/>
        <end position="225"/>
    </location>
</feature>
<dbReference type="InterPro" id="IPR013222">
    <property type="entry name" value="Glyco_hyd_98_carb-bd"/>
</dbReference>
<keyword evidence="1" id="KW-0812">Transmembrane</keyword>
<keyword evidence="1" id="KW-1133">Transmembrane helix</keyword>